<dbReference type="PROSITE" id="PS50279">
    <property type="entry name" value="BPTI_KUNITZ_2"/>
    <property type="match status" value="1"/>
</dbReference>
<comment type="caution">
    <text evidence="6">The sequence shown here is derived from an EMBL/GenBank/DDBJ whole genome shotgun (WGS) entry which is preliminary data.</text>
</comment>
<feature type="region of interest" description="Disordered" evidence="4">
    <location>
        <begin position="992"/>
        <end position="1011"/>
    </location>
</feature>
<feature type="domain" description="BPTI/Kunitz inhibitor" evidence="5">
    <location>
        <begin position="520"/>
        <end position="556"/>
    </location>
</feature>
<feature type="compositionally biased region" description="Low complexity" evidence="4">
    <location>
        <begin position="884"/>
        <end position="903"/>
    </location>
</feature>
<dbReference type="PANTHER" id="PTHR10083">
    <property type="entry name" value="KUNITZ-TYPE PROTEASE INHIBITOR-RELATED"/>
    <property type="match status" value="1"/>
</dbReference>
<keyword evidence="3" id="KW-1015">Disulfide bond</keyword>
<feature type="compositionally biased region" description="Polar residues" evidence="4">
    <location>
        <begin position="225"/>
        <end position="242"/>
    </location>
</feature>
<evidence type="ECO:0000313" key="7">
    <source>
        <dbReference type="Proteomes" id="UP001176961"/>
    </source>
</evidence>
<gene>
    <name evidence="6" type="ORF">CYNAS_LOCUS6887</name>
</gene>
<feature type="compositionally biased region" description="Polar residues" evidence="4">
    <location>
        <begin position="174"/>
        <end position="190"/>
    </location>
</feature>
<organism evidence="6 7">
    <name type="scientific">Cylicocyclus nassatus</name>
    <name type="common">Nematode worm</name>
    <dbReference type="NCBI Taxonomy" id="53992"/>
    <lineage>
        <taxon>Eukaryota</taxon>
        <taxon>Metazoa</taxon>
        <taxon>Ecdysozoa</taxon>
        <taxon>Nematoda</taxon>
        <taxon>Chromadorea</taxon>
        <taxon>Rhabditida</taxon>
        <taxon>Rhabditina</taxon>
        <taxon>Rhabditomorpha</taxon>
        <taxon>Strongyloidea</taxon>
        <taxon>Strongylidae</taxon>
        <taxon>Cylicocyclus</taxon>
    </lineage>
</organism>
<feature type="region of interest" description="Disordered" evidence="4">
    <location>
        <begin position="1"/>
        <end position="85"/>
    </location>
</feature>
<feature type="region of interest" description="Disordered" evidence="4">
    <location>
        <begin position="320"/>
        <end position="400"/>
    </location>
</feature>
<feature type="compositionally biased region" description="Low complexity" evidence="4">
    <location>
        <begin position="620"/>
        <end position="679"/>
    </location>
</feature>
<dbReference type="Gene3D" id="4.10.410.10">
    <property type="entry name" value="Pancreatic trypsin inhibitor Kunitz domain"/>
    <property type="match status" value="1"/>
</dbReference>
<feature type="compositionally biased region" description="Polar residues" evidence="4">
    <location>
        <begin position="1"/>
        <end position="16"/>
    </location>
</feature>
<dbReference type="PANTHER" id="PTHR10083:SF374">
    <property type="entry name" value="BPTI_KUNITZ INHIBITOR DOMAIN-CONTAINING PROTEIN"/>
    <property type="match status" value="1"/>
</dbReference>
<dbReference type="SUPFAM" id="SSF57362">
    <property type="entry name" value="BPTI-like"/>
    <property type="match status" value="1"/>
</dbReference>
<feature type="compositionally biased region" description="Low complexity" evidence="4">
    <location>
        <begin position="243"/>
        <end position="275"/>
    </location>
</feature>
<dbReference type="CDD" id="cd00109">
    <property type="entry name" value="Kunitz-type"/>
    <property type="match status" value="1"/>
</dbReference>
<proteinExistence type="predicted"/>
<evidence type="ECO:0000256" key="2">
    <source>
        <dbReference type="ARBA" id="ARBA00022900"/>
    </source>
</evidence>
<reference evidence="6" key="1">
    <citation type="submission" date="2023-07" db="EMBL/GenBank/DDBJ databases">
        <authorList>
            <consortium name="CYATHOMIX"/>
        </authorList>
    </citation>
    <scope>NUCLEOTIDE SEQUENCE</scope>
    <source>
        <strain evidence="6">N/A</strain>
    </source>
</reference>
<dbReference type="SMART" id="SM00131">
    <property type="entry name" value="KU"/>
    <property type="match status" value="1"/>
</dbReference>
<dbReference type="Proteomes" id="UP001176961">
    <property type="component" value="Unassembled WGS sequence"/>
</dbReference>
<accession>A0AA36M078</accession>
<dbReference type="EMBL" id="CATQJL010000112">
    <property type="protein sequence ID" value="CAJ0594904.1"/>
    <property type="molecule type" value="Genomic_DNA"/>
</dbReference>
<feature type="compositionally biased region" description="Polar residues" evidence="4">
    <location>
        <begin position="62"/>
        <end position="85"/>
    </location>
</feature>
<feature type="compositionally biased region" description="Low complexity" evidence="4">
    <location>
        <begin position="191"/>
        <end position="210"/>
    </location>
</feature>
<dbReference type="GO" id="GO:0004867">
    <property type="term" value="F:serine-type endopeptidase inhibitor activity"/>
    <property type="evidence" value="ECO:0007669"/>
    <property type="project" value="UniProtKB-KW"/>
</dbReference>
<feature type="compositionally biased region" description="Polar residues" evidence="4">
    <location>
        <begin position="375"/>
        <end position="400"/>
    </location>
</feature>
<feature type="region of interest" description="Disordered" evidence="4">
    <location>
        <begin position="174"/>
        <end position="307"/>
    </location>
</feature>
<feature type="region of interest" description="Disordered" evidence="4">
    <location>
        <begin position="618"/>
        <end position="683"/>
    </location>
</feature>
<dbReference type="GO" id="GO:0005615">
    <property type="term" value="C:extracellular space"/>
    <property type="evidence" value="ECO:0007669"/>
    <property type="project" value="TreeGrafter"/>
</dbReference>
<evidence type="ECO:0000313" key="6">
    <source>
        <dbReference type="EMBL" id="CAJ0594904.1"/>
    </source>
</evidence>
<dbReference type="InterPro" id="IPR002223">
    <property type="entry name" value="Kunitz_BPTI"/>
</dbReference>
<evidence type="ECO:0000259" key="5">
    <source>
        <dbReference type="PROSITE" id="PS50279"/>
    </source>
</evidence>
<keyword evidence="7" id="KW-1185">Reference proteome</keyword>
<sequence>MTTDATTPSAETSMSVETPEDTMKESPATEVVTLSTDATPSEPSEPPAGPETPKTPEEVPINGTTPTSGEFSTVTGTSDETATGSSITTEVSSICAEVDEPIDEDYIFKIYMCGDDAYDSRQHCLEACQESTNATMAPTAVTTPMIATDLVPSEEPIDSSADSSTVTGITGAATTDSSIATAESSGTTPISTEASSSTDASEGTVSSSSDSTEESPIDTEIPEGTDSSTTEGVSEITVSADVTPSDSTESSASSETPEATTVDSSVTTEVSTDATMAHTDVTSPTSITDEDTASSIITSSPESSTGTEDIEIFTAHSSIATEGFSTDASPTPTESSTDAGISETTPAYSTIITEVSSDTSPTSIEPSIGTETGEPATNASTPMPTASSTDMDTITSMEPSTTSDGKKVPCYCNAMLLEGIYTGYYNCQYIASDGIWDSRETEDPDLCDYLCIPTPGDGNFMSFHKDRHTKYSGLIYNAFTRNNDFFIDDERIYDNTRHDNNICYNNYFNINASIVYNYNPRFYYSAERDECHILIYRGNGGNENRFKTIEDCWLACSPRNARDLCFPPQVKGGAIPCEKASGYRYDFTLNKCVISQSKGCFSTEQQCTDLCVRETETTEESITTIMTSESTSTTTTTTQSSTSSSTEAPSPSPTPSSSGPTTSSYEMSSSTATTAGATSVVTRGPERSKQCSCSEKIQGSGGTEYYNCEYTIDGNRGFKITEDPEICNYLCIATPKRGKYIQAFEQYMCFHNNNITNKNLTICQEMCKLNSTEIRTSTPTVTVSTSTVATTRSKGTDEAQCHCNETVKKNGTRFKRCYYSTNGFRGTRLTDNPKRTCSHLCVRIPMDGENSTKSYQYMCLYNSSIITKTRTYCQSLCSRPETTTETSIAPTTSLPTPMSSTTTRGTDEGQCHCNETVKKNGTGYTRCYYSTNGFRGTRLTDDPKRTCSHLCIKVLVEGENSLKRYMCIYNTSIIDDSRTDCQRLCRRPETTTATSIAPTTSLSTSTASTTTRGTDEGQCHCNETVKKNGTGYTRCYYSTNGFRGTRLTDDPKRTCSHLCVRIPMDGENSTKSHQYMCLYNSSIIRKNRTDCQNLCSRPETTTATSIAPTTSLSTSTARSTTRDSSICEGVFLKGLNRNVYICKTCEDESYNGGVYENLNDCLGNCTVASTRAPLTTPAPITPGQF</sequence>
<feature type="region of interest" description="Disordered" evidence="4">
    <location>
        <begin position="884"/>
        <end position="905"/>
    </location>
</feature>
<evidence type="ECO:0000256" key="4">
    <source>
        <dbReference type="SAM" id="MobiDB-lite"/>
    </source>
</evidence>
<feature type="compositionally biased region" description="Low complexity" evidence="4">
    <location>
        <begin position="293"/>
        <end position="307"/>
    </location>
</feature>
<keyword evidence="1" id="KW-0646">Protease inhibitor</keyword>
<protein>
    <recommendedName>
        <fullName evidence="5">BPTI/Kunitz inhibitor domain-containing protein</fullName>
    </recommendedName>
</protein>
<evidence type="ECO:0000256" key="1">
    <source>
        <dbReference type="ARBA" id="ARBA00022690"/>
    </source>
</evidence>
<feature type="compositionally biased region" description="Polar residues" evidence="4">
    <location>
        <begin position="320"/>
        <end position="365"/>
    </location>
</feature>
<dbReference type="Pfam" id="PF00014">
    <property type="entry name" value="Kunitz_BPTI"/>
    <property type="match status" value="1"/>
</dbReference>
<dbReference type="InterPro" id="IPR050098">
    <property type="entry name" value="TFPI/VKTCI-like"/>
</dbReference>
<feature type="compositionally biased region" description="Acidic residues" evidence="4">
    <location>
        <begin position="211"/>
        <end position="223"/>
    </location>
</feature>
<dbReference type="InterPro" id="IPR036880">
    <property type="entry name" value="Kunitz_BPTI_sf"/>
</dbReference>
<dbReference type="AlphaFoldDB" id="A0AA36M078"/>
<evidence type="ECO:0000256" key="3">
    <source>
        <dbReference type="ARBA" id="ARBA00023157"/>
    </source>
</evidence>
<name>A0AA36M078_CYLNA</name>
<keyword evidence="2" id="KW-0722">Serine protease inhibitor</keyword>